<dbReference type="Pfam" id="PF00646">
    <property type="entry name" value="F-box"/>
    <property type="match status" value="1"/>
</dbReference>
<organism evidence="2 3">
    <name type="scientific">Cristinia sonorae</name>
    <dbReference type="NCBI Taxonomy" id="1940300"/>
    <lineage>
        <taxon>Eukaryota</taxon>
        <taxon>Fungi</taxon>
        <taxon>Dikarya</taxon>
        <taxon>Basidiomycota</taxon>
        <taxon>Agaricomycotina</taxon>
        <taxon>Agaricomycetes</taxon>
        <taxon>Agaricomycetidae</taxon>
        <taxon>Agaricales</taxon>
        <taxon>Pleurotineae</taxon>
        <taxon>Stephanosporaceae</taxon>
        <taxon>Cristinia</taxon>
    </lineage>
</organism>
<dbReference type="OrthoDB" id="3174109at2759"/>
<evidence type="ECO:0000313" key="3">
    <source>
        <dbReference type="Proteomes" id="UP000813824"/>
    </source>
</evidence>
<protein>
    <recommendedName>
        <fullName evidence="1">F-box domain-containing protein</fullName>
    </recommendedName>
</protein>
<keyword evidence="3" id="KW-1185">Reference proteome</keyword>
<dbReference type="CDD" id="cd09917">
    <property type="entry name" value="F-box_SF"/>
    <property type="match status" value="1"/>
</dbReference>
<dbReference type="EMBL" id="JAEVFJ010000061">
    <property type="protein sequence ID" value="KAH8077898.1"/>
    <property type="molecule type" value="Genomic_DNA"/>
</dbReference>
<feature type="domain" description="F-box" evidence="1">
    <location>
        <begin position="1"/>
        <end position="47"/>
    </location>
</feature>
<dbReference type="InterPro" id="IPR036047">
    <property type="entry name" value="F-box-like_dom_sf"/>
</dbReference>
<name>A0A8K0XK62_9AGAR</name>
<evidence type="ECO:0000313" key="2">
    <source>
        <dbReference type="EMBL" id="KAH8077898.1"/>
    </source>
</evidence>
<gene>
    <name evidence="2" type="ORF">BXZ70DRAFT_693506</name>
</gene>
<dbReference type="SMART" id="SM00256">
    <property type="entry name" value="FBOX"/>
    <property type="match status" value="1"/>
</dbReference>
<dbReference type="SUPFAM" id="SSF81383">
    <property type="entry name" value="F-box domain"/>
    <property type="match status" value="1"/>
</dbReference>
<dbReference type="InterPro" id="IPR001810">
    <property type="entry name" value="F-box_dom"/>
</dbReference>
<accession>A0A8K0XK62</accession>
<proteinExistence type="predicted"/>
<dbReference type="Proteomes" id="UP000813824">
    <property type="component" value="Unassembled WGS sequence"/>
</dbReference>
<evidence type="ECO:0000259" key="1">
    <source>
        <dbReference type="PROSITE" id="PS50181"/>
    </source>
</evidence>
<comment type="caution">
    <text evidence="2">The sequence shown here is derived from an EMBL/GenBank/DDBJ whole genome shotgun (WGS) entry which is preliminary data.</text>
</comment>
<dbReference type="PROSITE" id="PS50181">
    <property type="entry name" value="FBOX"/>
    <property type="match status" value="1"/>
</dbReference>
<sequence>MTTIHDLPNELLEKILLKGEVRSIAQCRSVSKLFHEVITNSTAIQYKIELAVDGFQDGPPGGMSVSERLQALRNRRLAWSTLSPSGTRIITARKAHWICEASGHIAWLDEDLKLHVWEVPSVFRGIKGKEWVVSSPHVDFDRAVDVAMDPDEDVLVVIQDQGTSRMLILLSLTTGDYHPCAQKVEPIPERPHESVKVHVGIFQDYLGVMHSLREDGGLMKKQVLIVTNWKTGDTLLALEDATLAFTFAPGPYLLILYAQRPDINASLCVIDLSALSPQAVNSGTILAKALRILGPSATAQLMLPTGNNESAFILVSILPLPSSQPPSRAAFYAGEDRATVFRLQSSSGQLLFTVPWKSIIGGLTKVQRQPELGGRLDWHDWAPKGSAPIRNPTPKSYPALQGMPAFLRRDTSVSHMYSFEPLVSLVSRMEGFLDEYCSESISDAKRRSAIISVVLGADWVECRTYVSFDRHFQRHILWF</sequence>
<reference evidence="2" key="1">
    <citation type="journal article" date="2021" name="New Phytol.">
        <title>Evolutionary innovations through gain and loss of genes in the ectomycorrhizal Boletales.</title>
        <authorList>
            <person name="Wu G."/>
            <person name="Miyauchi S."/>
            <person name="Morin E."/>
            <person name="Kuo A."/>
            <person name="Drula E."/>
            <person name="Varga T."/>
            <person name="Kohler A."/>
            <person name="Feng B."/>
            <person name="Cao Y."/>
            <person name="Lipzen A."/>
            <person name="Daum C."/>
            <person name="Hundley H."/>
            <person name="Pangilinan J."/>
            <person name="Johnson J."/>
            <person name="Barry K."/>
            <person name="LaButti K."/>
            <person name="Ng V."/>
            <person name="Ahrendt S."/>
            <person name="Min B."/>
            <person name="Choi I.G."/>
            <person name="Park H."/>
            <person name="Plett J.M."/>
            <person name="Magnuson J."/>
            <person name="Spatafora J.W."/>
            <person name="Nagy L.G."/>
            <person name="Henrissat B."/>
            <person name="Grigoriev I.V."/>
            <person name="Yang Z.L."/>
            <person name="Xu J."/>
            <person name="Martin F.M."/>
        </authorList>
    </citation>
    <scope>NUCLEOTIDE SEQUENCE</scope>
    <source>
        <strain evidence="2">KKN 215</strain>
    </source>
</reference>
<dbReference type="AlphaFoldDB" id="A0A8K0XK62"/>